<dbReference type="OrthoDB" id="70250at2759"/>
<accession>A0A183ASD3</accession>
<protein>
    <submittedName>
        <fullName evidence="5">Rhodanese domain-containing protein</fullName>
    </submittedName>
</protein>
<dbReference type="EMBL" id="UZAN01048096">
    <property type="protein sequence ID" value="VDP86101.1"/>
    <property type="molecule type" value="Genomic_DNA"/>
</dbReference>
<feature type="signal peptide" evidence="1">
    <location>
        <begin position="1"/>
        <end position="16"/>
    </location>
</feature>
<evidence type="ECO:0000259" key="2">
    <source>
        <dbReference type="PROSITE" id="PS50206"/>
    </source>
</evidence>
<feature type="chain" id="PRO_5043138215" evidence="1">
    <location>
        <begin position="17"/>
        <end position="218"/>
    </location>
</feature>
<reference evidence="5" key="1">
    <citation type="submission" date="2016-06" db="UniProtKB">
        <authorList>
            <consortium name="WormBaseParasite"/>
        </authorList>
    </citation>
    <scope>IDENTIFICATION</scope>
</reference>
<name>A0A183ASD3_9TREM</name>
<evidence type="ECO:0000313" key="3">
    <source>
        <dbReference type="EMBL" id="VDP86101.1"/>
    </source>
</evidence>
<sequence>MALILIMSMVAHVILQTPHARRSKGPRLNPFMHWVMPTLTPEHDGCLSILYDMIRFLTSPTEANYHRLCSFLSKVHTINGRKQHTRVGRSLIGGVGEYDTYLKSQFPDRPLREGVVKPVVGGEQPYLLLDVRDRDEYDQCHIISGTFREAQEKGGQPQPETSTSTILRRIPTPTVYCSIGSRDMPNGIEDFLAEDIIKLNLQLEKGVGDSKFLFFDNS</sequence>
<dbReference type="InterPro" id="IPR001763">
    <property type="entry name" value="Rhodanese-like_dom"/>
</dbReference>
<dbReference type="AlphaFoldDB" id="A0A183ASD3"/>
<feature type="domain" description="Rhodanese" evidence="2">
    <location>
        <begin position="122"/>
        <end position="142"/>
    </location>
</feature>
<dbReference type="WBParaSite" id="ECPE_0000989901-mRNA-1">
    <property type="protein sequence ID" value="ECPE_0000989901-mRNA-1"/>
    <property type="gene ID" value="ECPE_0000989901"/>
</dbReference>
<gene>
    <name evidence="3" type="ORF">ECPE_LOCUS9868</name>
</gene>
<proteinExistence type="predicted"/>
<organism evidence="5">
    <name type="scientific">Echinostoma caproni</name>
    <dbReference type="NCBI Taxonomy" id="27848"/>
    <lineage>
        <taxon>Eukaryota</taxon>
        <taxon>Metazoa</taxon>
        <taxon>Spiralia</taxon>
        <taxon>Lophotrochozoa</taxon>
        <taxon>Platyhelminthes</taxon>
        <taxon>Trematoda</taxon>
        <taxon>Digenea</taxon>
        <taxon>Plagiorchiida</taxon>
        <taxon>Echinostomata</taxon>
        <taxon>Echinostomatoidea</taxon>
        <taxon>Echinostomatidae</taxon>
        <taxon>Echinostoma</taxon>
    </lineage>
</organism>
<dbReference type="Proteomes" id="UP000272942">
    <property type="component" value="Unassembled WGS sequence"/>
</dbReference>
<reference evidence="3 4" key="2">
    <citation type="submission" date="2018-11" db="EMBL/GenBank/DDBJ databases">
        <authorList>
            <consortium name="Pathogen Informatics"/>
        </authorList>
    </citation>
    <scope>NUCLEOTIDE SEQUENCE [LARGE SCALE GENOMIC DNA]</scope>
    <source>
        <strain evidence="3 4">Egypt</strain>
    </source>
</reference>
<evidence type="ECO:0000313" key="5">
    <source>
        <dbReference type="WBParaSite" id="ECPE_0000989901-mRNA-1"/>
    </source>
</evidence>
<evidence type="ECO:0000313" key="4">
    <source>
        <dbReference type="Proteomes" id="UP000272942"/>
    </source>
</evidence>
<evidence type="ECO:0000256" key="1">
    <source>
        <dbReference type="SAM" id="SignalP"/>
    </source>
</evidence>
<keyword evidence="1" id="KW-0732">Signal</keyword>
<dbReference type="PROSITE" id="PS50206">
    <property type="entry name" value="RHODANESE_3"/>
    <property type="match status" value="1"/>
</dbReference>
<keyword evidence="4" id="KW-1185">Reference proteome</keyword>